<reference evidence="1" key="1">
    <citation type="thesis" date="2021" institute="BYU ScholarsArchive" country="Provo, UT, USA">
        <title>Applications of and Algorithms for Genome Assembly and Genomic Analyses with an Emphasis on Marine Teleosts.</title>
        <authorList>
            <person name="Pickett B.D."/>
        </authorList>
    </citation>
    <scope>NUCLEOTIDE SEQUENCE</scope>
    <source>
        <strain evidence="1">HI-2016</strain>
    </source>
</reference>
<dbReference type="EMBL" id="JAFBMS010000070">
    <property type="protein sequence ID" value="KAG9338281.1"/>
    <property type="molecule type" value="Genomic_DNA"/>
</dbReference>
<dbReference type="OrthoDB" id="1730074at2759"/>
<gene>
    <name evidence="1" type="ORF">JZ751_026086</name>
</gene>
<dbReference type="Proteomes" id="UP000824540">
    <property type="component" value="Unassembled WGS sequence"/>
</dbReference>
<keyword evidence="2" id="KW-1185">Reference proteome</keyword>
<proteinExistence type="predicted"/>
<sequence>MKLVKEYRFPSLFINQFYPRPGTPAAKFEQVPAHVPAHERDSEDSEHILRGTLLSSETRRITRTPATATLLLDLF</sequence>
<comment type="caution">
    <text evidence="1">The sequence shown here is derived from an EMBL/GenBank/DDBJ whole genome shotgun (WGS) entry which is preliminary data.</text>
</comment>
<accession>A0A8T2NH77</accession>
<evidence type="ECO:0000313" key="2">
    <source>
        <dbReference type="Proteomes" id="UP000824540"/>
    </source>
</evidence>
<dbReference type="Gene3D" id="3.30.750.200">
    <property type="match status" value="1"/>
</dbReference>
<organism evidence="1 2">
    <name type="scientific">Albula glossodonta</name>
    <name type="common">roundjaw bonefish</name>
    <dbReference type="NCBI Taxonomy" id="121402"/>
    <lineage>
        <taxon>Eukaryota</taxon>
        <taxon>Metazoa</taxon>
        <taxon>Chordata</taxon>
        <taxon>Craniata</taxon>
        <taxon>Vertebrata</taxon>
        <taxon>Euteleostomi</taxon>
        <taxon>Actinopterygii</taxon>
        <taxon>Neopterygii</taxon>
        <taxon>Teleostei</taxon>
        <taxon>Albuliformes</taxon>
        <taxon>Albulidae</taxon>
        <taxon>Albula</taxon>
    </lineage>
</organism>
<name>A0A8T2NH77_9TELE</name>
<evidence type="ECO:0000313" key="1">
    <source>
        <dbReference type="EMBL" id="KAG9338281.1"/>
    </source>
</evidence>
<protein>
    <submittedName>
        <fullName evidence="1">Uncharacterized protein</fullName>
    </submittedName>
</protein>
<dbReference type="AlphaFoldDB" id="A0A8T2NH77"/>